<keyword evidence="5 9" id="KW-0812">Transmembrane</keyword>
<reference evidence="11" key="1">
    <citation type="journal article" date="2019" name="Int. J. Syst. Evol. Microbiol.">
        <title>The Global Catalogue of Microorganisms (GCM) 10K type strain sequencing project: providing services to taxonomists for standard genome sequencing and annotation.</title>
        <authorList>
            <consortium name="The Broad Institute Genomics Platform"/>
            <consortium name="The Broad Institute Genome Sequencing Center for Infectious Disease"/>
            <person name="Wu L."/>
            <person name="Ma J."/>
        </authorList>
    </citation>
    <scope>NUCLEOTIDE SEQUENCE [LARGE SCALE GENOMIC DNA]</scope>
    <source>
        <strain evidence="11">JCM 18657</strain>
    </source>
</reference>
<evidence type="ECO:0000256" key="8">
    <source>
        <dbReference type="PIRNR" id="PIRNR016661"/>
    </source>
</evidence>
<dbReference type="Gene3D" id="1.10.1760.20">
    <property type="match status" value="1"/>
</dbReference>
<dbReference type="Pfam" id="PF02632">
    <property type="entry name" value="BioY"/>
    <property type="match status" value="1"/>
</dbReference>
<feature type="transmembrane region" description="Helical" evidence="9">
    <location>
        <begin position="113"/>
        <end position="133"/>
    </location>
</feature>
<keyword evidence="7 8" id="KW-0472">Membrane</keyword>
<keyword evidence="6 9" id="KW-1133">Transmembrane helix</keyword>
<evidence type="ECO:0000313" key="11">
    <source>
        <dbReference type="Proteomes" id="UP001596528"/>
    </source>
</evidence>
<dbReference type="PIRSF" id="PIRSF016661">
    <property type="entry name" value="BioY"/>
    <property type="match status" value="1"/>
</dbReference>
<dbReference type="PANTHER" id="PTHR34295">
    <property type="entry name" value="BIOTIN TRANSPORTER BIOY"/>
    <property type="match status" value="1"/>
</dbReference>
<dbReference type="InterPro" id="IPR003784">
    <property type="entry name" value="BioY"/>
</dbReference>
<proteinExistence type="inferred from homology"/>
<sequence>MPSSAWNVRGIVFTALFAAVFIVFSMIKLTLWGPVPFTLQNLAIMLAGGLLGARYGFASIMLVVGLTALGLPLLHGEGGWSLIAGRTGGFIWMFPVSALLIGWFSRKIRGHGLAAYILLVLVMEVFGSLLLYVSGVPWFAHVMGYTLAKSLSLAAYPFMLPDFLKALAAAGIVLSVRKYMPGFSVDRSARSAGAERNTYIAPGS</sequence>
<evidence type="ECO:0000256" key="6">
    <source>
        <dbReference type="ARBA" id="ARBA00022989"/>
    </source>
</evidence>
<keyword evidence="3 8" id="KW-0813">Transport</keyword>
<evidence type="ECO:0000256" key="9">
    <source>
        <dbReference type="SAM" id="Phobius"/>
    </source>
</evidence>
<dbReference type="Proteomes" id="UP001596528">
    <property type="component" value="Unassembled WGS sequence"/>
</dbReference>
<keyword evidence="4 8" id="KW-1003">Cell membrane</keyword>
<dbReference type="RefSeq" id="WP_138788583.1">
    <property type="nucleotide sequence ID" value="NZ_JBHTGQ010000041.1"/>
</dbReference>
<feature type="transmembrane region" description="Helical" evidence="9">
    <location>
        <begin position="6"/>
        <end position="31"/>
    </location>
</feature>
<protein>
    <recommendedName>
        <fullName evidence="8">Biotin transporter</fullName>
    </recommendedName>
</protein>
<accession>A0ABW2V7V5</accession>
<name>A0ABW2V7V5_9BACL</name>
<evidence type="ECO:0000256" key="4">
    <source>
        <dbReference type="ARBA" id="ARBA00022475"/>
    </source>
</evidence>
<evidence type="ECO:0000256" key="1">
    <source>
        <dbReference type="ARBA" id="ARBA00004651"/>
    </source>
</evidence>
<comment type="caution">
    <text evidence="10">The sequence shown here is derived from an EMBL/GenBank/DDBJ whole genome shotgun (WGS) entry which is preliminary data.</text>
</comment>
<feature type="transmembrane region" description="Helical" evidence="9">
    <location>
        <begin position="153"/>
        <end position="174"/>
    </location>
</feature>
<evidence type="ECO:0000256" key="7">
    <source>
        <dbReference type="ARBA" id="ARBA00023136"/>
    </source>
</evidence>
<gene>
    <name evidence="10" type="ORF">ACFQWB_15385</name>
</gene>
<comment type="subcellular location">
    <subcellularLocation>
        <location evidence="1 8">Cell membrane</location>
        <topology evidence="1 8">Multi-pass membrane protein</topology>
    </subcellularLocation>
</comment>
<keyword evidence="11" id="KW-1185">Reference proteome</keyword>
<evidence type="ECO:0000313" key="10">
    <source>
        <dbReference type="EMBL" id="MFC7751301.1"/>
    </source>
</evidence>
<comment type="similarity">
    <text evidence="2 8">Belongs to the BioY family.</text>
</comment>
<evidence type="ECO:0000256" key="3">
    <source>
        <dbReference type="ARBA" id="ARBA00022448"/>
    </source>
</evidence>
<feature type="transmembrane region" description="Helical" evidence="9">
    <location>
        <begin position="43"/>
        <end position="71"/>
    </location>
</feature>
<organism evidence="10 11">
    <name type="scientific">Paenibacillus thermoaerophilus</name>
    <dbReference type="NCBI Taxonomy" id="1215385"/>
    <lineage>
        <taxon>Bacteria</taxon>
        <taxon>Bacillati</taxon>
        <taxon>Bacillota</taxon>
        <taxon>Bacilli</taxon>
        <taxon>Bacillales</taxon>
        <taxon>Paenibacillaceae</taxon>
        <taxon>Paenibacillus</taxon>
    </lineage>
</organism>
<dbReference type="EMBL" id="JBHTGQ010000041">
    <property type="protein sequence ID" value="MFC7751301.1"/>
    <property type="molecule type" value="Genomic_DNA"/>
</dbReference>
<evidence type="ECO:0000256" key="5">
    <source>
        <dbReference type="ARBA" id="ARBA00022692"/>
    </source>
</evidence>
<evidence type="ECO:0000256" key="2">
    <source>
        <dbReference type="ARBA" id="ARBA00010692"/>
    </source>
</evidence>
<dbReference type="PANTHER" id="PTHR34295:SF4">
    <property type="entry name" value="BIOTIN TRANSPORTER BIOY-RELATED"/>
    <property type="match status" value="1"/>
</dbReference>
<feature type="transmembrane region" description="Helical" evidence="9">
    <location>
        <begin position="83"/>
        <end position="101"/>
    </location>
</feature>